<comment type="caution">
    <text evidence="8">The sequence shown here is derived from an EMBL/GenBank/DDBJ whole genome shotgun (WGS) entry which is preliminary data.</text>
</comment>
<comment type="subcellular location">
    <subcellularLocation>
        <location evidence="6">Cytoplasm</location>
    </subcellularLocation>
</comment>
<keyword evidence="9" id="KW-1185">Reference proteome</keyword>
<evidence type="ECO:0000256" key="4">
    <source>
        <dbReference type="ARBA" id="ARBA00023054"/>
    </source>
</evidence>
<feature type="coiled-coil region" evidence="6">
    <location>
        <begin position="188"/>
        <end position="228"/>
    </location>
</feature>
<dbReference type="InterPro" id="IPR036277">
    <property type="entry name" value="SMC_hinge_sf"/>
</dbReference>
<dbReference type="RefSeq" id="WP_205087336.1">
    <property type="nucleotide sequence ID" value="NZ_JACJLA010000002.1"/>
</dbReference>
<dbReference type="InterPro" id="IPR027417">
    <property type="entry name" value="P-loop_NTPase"/>
</dbReference>
<keyword evidence="3 6" id="KW-0067">ATP-binding</keyword>
<dbReference type="InterPro" id="IPR003395">
    <property type="entry name" value="RecF/RecN/SMC_N"/>
</dbReference>
<dbReference type="InterPro" id="IPR024704">
    <property type="entry name" value="SMC"/>
</dbReference>
<dbReference type="InterPro" id="IPR011890">
    <property type="entry name" value="SMC_prok"/>
</dbReference>
<feature type="coiled-coil region" evidence="6">
    <location>
        <begin position="889"/>
        <end position="944"/>
    </location>
</feature>
<evidence type="ECO:0000313" key="8">
    <source>
        <dbReference type="EMBL" id="MBM6912042.1"/>
    </source>
</evidence>
<evidence type="ECO:0000256" key="3">
    <source>
        <dbReference type="ARBA" id="ARBA00022840"/>
    </source>
</evidence>
<dbReference type="SMART" id="SM00968">
    <property type="entry name" value="SMC_hinge"/>
    <property type="match status" value="1"/>
</dbReference>
<dbReference type="Gene3D" id="3.40.50.300">
    <property type="entry name" value="P-loop containing nucleotide triphosphate hydrolases"/>
    <property type="match status" value="2"/>
</dbReference>
<name>A0ABS2GFJ7_9FIRM</name>
<reference evidence="8 9" key="1">
    <citation type="journal article" date="2021" name="Sci. Rep.">
        <title>The distribution of antibiotic resistance genes in chicken gut microbiota commensals.</title>
        <authorList>
            <person name="Juricova H."/>
            <person name="Matiasovicova J."/>
            <person name="Kubasova T."/>
            <person name="Cejkova D."/>
            <person name="Rychlik I."/>
        </authorList>
    </citation>
    <scope>NUCLEOTIDE SEQUENCE [LARGE SCALE GENOMIC DNA]</scope>
    <source>
        <strain evidence="8 9">An537</strain>
    </source>
</reference>
<sequence>MQLLRLELRGFKSFADKTIVKFSPGMTAIVGPNGSGKSNITDAMRWVLGESNVRNLRGQRSEDVIFAGTEKRKPVSTAEVTLVFDNSDGQLPVERAEVAVTRRLYRTGESEFFINKQACRLKDIHLLLADTGLGKDSMAIIGQNRVDAILNSKPEERRLIFEEVAGIARFKLNKEEALRRIGTTTRNMERVADLMANLSEQTESLAEKAEATREYNRLSRERRTYEAVLTLHDYRTADRLFTRQENDKLALEAEDVELQTAEATTGAEEQRLQLALTEQRSALRTCEEDYAKAQRREAECEGDVRMLREQMRTMEKEAADKKSRLDELDASREADSQQVQLLEKLMADEEAELVLLRAKEREAESDYTSATAALTAGQASFMEAQQKERTRREQEMALIAKAESYRSDVTAAEDEYRRLTESLERLETEIEEARRDTASIREGYEQLTIQLTEAEADGRRCRERQSECQQTMRRLEKEQRQNRQRLEQDKGRRELLSQWAEQYEGYSEGTRNVLKATLPWRKAVAGAVAELFTVDDTYATAIEIALGGSVNHVVTTTSQVASQAVAYLKETQGGRVTFLPLEAVKGRRLTSPALQEPHVQGLAVDCIKFDNRYEGIFAQLLGRVIVVDTLEHAIGLQKKYQHRLSVVTLGGEQLQPGGSLTGGAVKRRKATVMARKREAQQLDERIAVTEHRLEAAKAEMATCETALSETDTALQVATERYRDLHLQQASREATLTVAKERLERKERVYHDETVRRRELEMRRVQLTQALQDAEQQRTALYSEGESAEDEAERVKELGRLQEAQQKAYEVLSQAKLAVMQGDNAQDERRRMIHEKKGAIASYELRRQPLYTAWQEASEAMQHRLPQALSEAETALKECRAIIQTMASGKDAMYGRIKECEQAVNELRERRRVNENRLRQVQRRLGDMREQLAKYEVQKEQALEKLDALGFTREEAQALRVDGAVADWKTAHITLSTAIEALGAVNPNAIEEYEEAKNKLAFYEAQQNDLTEAKAQLETVIEEIDKAMTDQLLQVLDIVGERFQSIFSQLFGGGQAQIVVTDREHILTGGIDFYIQPPGKKRQQLSLLSGGERALTVIALLFSFLDYRPAPFCVLDEVDAALDEANVERFGRYLKTLGEDTQFIVVSHRKRTMEAAHVLQGVTMVERGVSRLLTVTLEDVKEDM</sequence>
<feature type="domain" description="SMC hinge" evidence="7">
    <location>
        <begin position="522"/>
        <end position="637"/>
    </location>
</feature>
<evidence type="ECO:0000256" key="5">
    <source>
        <dbReference type="ARBA" id="ARBA00023125"/>
    </source>
</evidence>
<keyword evidence="1 6" id="KW-0963">Cytoplasm</keyword>
<dbReference type="PANTHER" id="PTHR43977">
    <property type="entry name" value="STRUCTURAL MAINTENANCE OF CHROMOSOMES PROTEIN 3"/>
    <property type="match status" value="1"/>
</dbReference>
<evidence type="ECO:0000259" key="7">
    <source>
        <dbReference type="SMART" id="SM00968"/>
    </source>
</evidence>
<organism evidence="8 9">
    <name type="scientific">Veillonella magna</name>
    <dbReference type="NCBI Taxonomy" id="464322"/>
    <lineage>
        <taxon>Bacteria</taxon>
        <taxon>Bacillati</taxon>
        <taxon>Bacillota</taxon>
        <taxon>Negativicutes</taxon>
        <taxon>Veillonellales</taxon>
        <taxon>Veillonellaceae</taxon>
        <taxon>Veillonella</taxon>
    </lineage>
</organism>
<feature type="coiled-coil region" evidence="6">
    <location>
        <begin position="402"/>
        <end position="492"/>
    </location>
</feature>
<dbReference type="InterPro" id="IPR010935">
    <property type="entry name" value="SMC_hinge"/>
</dbReference>
<keyword evidence="4 6" id="KW-0175">Coiled coil</keyword>
<keyword evidence="2 6" id="KW-0547">Nucleotide-binding</keyword>
<dbReference type="PIRSF" id="PIRSF005719">
    <property type="entry name" value="SMC"/>
    <property type="match status" value="1"/>
</dbReference>
<feature type="binding site" evidence="6">
    <location>
        <begin position="32"/>
        <end position="39"/>
    </location>
    <ligand>
        <name>ATP</name>
        <dbReference type="ChEBI" id="CHEBI:30616"/>
    </ligand>
</feature>
<feature type="coiled-coil region" evidence="6">
    <location>
        <begin position="276"/>
        <end position="366"/>
    </location>
</feature>
<evidence type="ECO:0000256" key="2">
    <source>
        <dbReference type="ARBA" id="ARBA00022741"/>
    </source>
</evidence>
<dbReference type="SUPFAM" id="SSF52540">
    <property type="entry name" value="P-loop containing nucleoside triphosphate hydrolases"/>
    <property type="match status" value="1"/>
</dbReference>
<comment type="function">
    <text evidence="6">Required for chromosome condensation and partitioning.</text>
</comment>
<gene>
    <name evidence="6 8" type="primary">smc</name>
    <name evidence="8" type="ORF">H6A01_01690</name>
</gene>
<comment type="subunit">
    <text evidence="6">Homodimer.</text>
</comment>
<dbReference type="Gene3D" id="1.20.1060.20">
    <property type="match status" value="1"/>
</dbReference>
<dbReference type="Gene3D" id="3.30.70.1620">
    <property type="match status" value="1"/>
</dbReference>
<accession>A0ABS2GFJ7</accession>
<dbReference type="HAMAP" id="MF_01894">
    <property type="entry name" value="Smc_prok"/>
    <property type="match status" value="1"/>
</dbReference>
<evidence type="ECO:0000313" key="9">
    <source>
        <dbReference type="Proteomes" id="UP000707138"/>
    </source>
</evidence>
<dbReference type="Pfam" id="PF02463">
    <property type="entry name" value="SMC_N"/>
    <property type="match status" value="1"/>
</dbReference>
<dbReference type="SUPFAM" id="SSF75553">
    <property type="entry name" value="Smc hinge domain"/>
    <property type="match status" value="1"/>
</dbReference>
<comment type="similarity">
    <text evidence="6">Belongs to the SMC family.</text>
</comment>
<proteinExistence type="inferred from homology"/>
<feature type="coiled-coil region" evidence="6">
    <location>
        <begin position="756"/>
        <end position="790"/>
    </location>
</feature>
<keyword evidence="5 6" id="KW-0238">DNA-binding</keyword>
<feature type="coiled-coil region" evidence="6">
    <location>
        <begin position="985"/>
        <end position="1029"/>
    </location>
</feature>
<dbReference type="Pfam" id="PF06470">
    <property type="entry name" value="SMC_hinge"/>
    <property type="match status" value="1"/>
</dbReference>
<dbReference type="NCBIfam" id="TIGR02168">
    <property type="entry name" value="SMC_prok_B"/>
    <property type="match status" value="1"/>
</dbReference>
<dbReference type="Proteomes" id="UP000707138">
    <property type="component" value="Unassembled WGS sequence"/>
</dbReference>
<protein>
    <recommendedName>
        <fullName evidence="6">Chromosome partition protein Smc</fullName>
    </recommendedName>
</protein>
<evidence type="ECO:0000256" key="1">
    <source>
        <dbReference type="ARBA" id="ARBA00022490"/>
    </source>
</evidence>
<comment type="domain">
    <text evidence="6">Contains large globular domains required for ATP hydrolysis at each terminus and a third globular domain forming a flexible hinge near the middle of the molecule. These domains are separated by coiled-coil structures.</text>
</comment>
<dbReference type="CDD" id="cd03278">
    <property type="entry name" value="ABC_SMC_barmotin"/>
    <property type="match status" value="1"/>
</dbReference>
<evidence type="ECO:0000256" key="6">
    <source>
        <dbReference type="HAMAP-Rule" id="MF_01894"/>
    </source>
</evidence>
<dbReference type="EMBL" id="JACJLA010000002">
    <property type="protein sequence ID" value="MBM6912042.1"/>
    <property type="molecule type" value="Genomic_DNA"/>
</dbReference>